<name>A0A9Q0HDN5_9MAGN</name>
<protein>
    <submittedName>
        <fullName evidence="1">Uncharacterized protein</fullName>
    </submittedName>
</protein>
<proteinExistence type="predicted"/>
<evidence type="ECO:0000313" key="1">
    <source>
        <dbReference type="EMBL" id="KAJ4962813.1"/>
    </source>
</evidence>
<dbReference type="AlphaFoldDB" id="A0A9Q0HDN5"/>
<comment type="caution">
    <text evidence="1">The sequence shown here is derived from an EMBL/GenBank/DDBJ whole genome shotgun (WGS) entry which is preliminary data.</text>
</comment>
<dbReference type="Proteomes" id="UP001141806">
    <property type="component" value="Unassembled WGS sequence"/>
</dbReference>
<sequence>MSYSQPLDRSGCLAAGVLPRPNLQRAWSKCDDKALLFAQIRIVPLISYIRSYDSNLDGDLHGAWPPASRKMVESRDCPHNLANLGPTPRCFYLDFISFILW</sequence>
<evidence type="ECO:0000313" key="2">
    <source>
        <dbReference type="Proteomes" id="UP001141806"/>
    </source>
</evidence>
<dbReference type="EMBL" id="JAMYWD010000008">
    <property type="protein sequence ID" value="KAJ4962813.1"/>
    <property type="molecule type" value="Genomic_DNA"/>
</dbReference>
<gene>
    <name evidence="1" type="ORF">NE237_022752</name>
</gene>
<organism evidence="1 2">
    <name type="scientific">Protea cynaroides</name>
    <dbReference type="NCBI Taxonomy" id="273540"/>
    <lineage>
        <taxon>Eukaryota</taxon>
        <taxon>Viridiplantae</taxon>
        <taxon>Streptophyta</taxon>
        <taxon>Embryophyta</taxon>
        <taxon>Tracheophyta</taxon>
        <taxon>Spermatophyta</taxon>
        <taxon>Magnoliopsida</taxon>
        <taxon>Proteales</taxon>
        <taxon>Proteaceae</taxon>
        <taxon>Protea</taxon>
    </lineage>
</organism>
<reference evidence="1" key="1">
    <citation type="journal article" date="2023" name="Plant J.">
        <title>The genome of the king protea, Protea cynaroides.</title>
        <authorList>
            <person name="Chang J."/>
            <person name="Duong T.A."/>
            <person name="Schoeman C."/>
            <person name="Ma X."/>
            <person name="Roodt D."/>
            <person name="Barker N."/>
            <person name="Li Z."/>
            <person name="Van de Peer Y."/>
            <person name="Mizrachi E."/>
        </authorList>
    </citation>
    <scope>NUCLEOTIDE SEQUENCE</scope>
    <source>
        <tissue evidence="1">Young leaves</tissue>
    </source>
</reference>
<accession>A0A9Q0HDN5</accession>
<keyword evidence="2" id="KW-1185">Reference proteome</keyword>